<proteinExistence type="predicted"/>
<accession>A0A096BZA1</accession>
<keyword evidence="1" id="KW-0167">Capsid protein</keyword>
<dbReference type="AlphaFoldDB" id="A0A096BZA1"/>
<keyword evidence="1" id="KW-0946">Virion</keyword>
<dbReference type="EMBL" id="JRNT01000005">
    <property type="protein sequence ID" value="KGF48082.1"/>
    <property type="molecule type" value="Genomic_DNA"/>
</dbReference>
<comment type="caution">
    <text evidence="1">The sequence shown here is derived from an EMBL/GenBank/DDBJ whole genome shotgun (WGS) entry which is preliminary data.</text>
</comment>
<dbReference type="eggNOG" id="ENOG502Z97E">
    <property type="taxonomic scope" value="Bacteria"/>
</dbReference>
<dbReference type="InterPro" id="IPR045404">
    <property type="entry name" value="Gp13-like"/>
</dbReference>
<keyword evidence="2" id="KW-1185">Reference proteome</keyword>
<gene>
    <name evidence="1" type="ORF">HMPREF0872_00295</name>
</gene>
<dbReference type="Pfam" id="PF20036">
    <property type="entry name" value="Gp13-like"/>
    <property type="match status" value="1"/>
</dbReference>
<evidence type="ECO:0000313" key="2">
    <source>
        <dbReference type="Proteomes" id="UP000029628"/>
    </source>
</evidence>
<name>A0A096BZA1_9FIRM</name>
<sequence length="322" mass="35669">MGTTLQDIINPTPFFTDYVVNRTEELSSIFQSGILTRDSQFDQLASEPAQVHNMPFFNDLTGDSEDIIEGQDLTADKITSNQDTSTTIRRAKMWSSTDLAAQLSGTDPMKAIGDLAAGFWARDHQKELLNILDGVFSSTSMTGHVLNITDGVGKAANFSGEAFIDAMQLMGDARNSLTAVVMHSATRSYLDKLNLIQTIRQSDAVSFDTYMGRRVIVDDGCPVDTDKYTTYLFGEGAIAYGVGNPVGLKQAAVDRDEKKGSGIDYLIMRKAFILHPRGVAWQNKVRAHVESVSRDELKDSKNWKRVYDPKKIRIVKFVHKLG</sequence>
<dbReference type="RefSeq" id="WP_038150929.1">
    <property type="nucleotide sequence ID" value="NZ_JRNT01000005.1"/>
</dbReference>
<evidence type="ECO:0000313" key="1">
    <source>
        <dbReference type="EMBL" id="KGF48082.1"/>
    </source>
</evidence>
<dbReference type="SUPFAM" id="SSF56563">
    <property type="entry name" value="Major capsid protein gp5"/>
    <property type="match status" value="1"/>
</dbReference>
<protein>
    <submittedName>
        <fullName evidence="1">Coat protein</fullName>
    </submittedName>
</protein>
<dbReference type="Proteomes" id="UP000029628">
    <property type="component" value="Unassembled WGS sequence"/>
</dbReference>
<reference evidence="1 2" key="1">
    <citation type="submission" date="2014-07" db="EMBL/GenBank/DDBJ databases">
        <authorList>
            <person name="McCorrison J."/>
            <person name="Sanka R."/>
            <person name="Torralba M."/>
            <person name="Gillis M."/>
            <person name="Haft D.H."/>
            <person name="Methe B."/>
            <person name="Sutton G."/>
            <person name="Nelson K.E."/>
        </authorList>
    </citation>
    <scope>NUCLEOTIDE SEQUENCE [LARGE SCALE GENOMIC DNA]</scope>
    <source>
        <strain evidence="1 2">DNF00314</strain>
    </source>
</reference>
<organism evidence="1 2">
    <name type="scientific">Veillonella montpellierensis DNF00314</name>
    <dbReference type="NCBI Taxonomy" id="1401067"/>
    <lineage>
        <taxon>Bacteria</taxon>
        <taxon>Bacillati</taxon>
        <taxon>Bacillota</taxon>
        <taxon>Negativicutes</taxon>
        <taxon>Veillonellales</taxon>
        <taxon>Veillonellaceae</taxon>
        <taxon>Veillonella</taxon>
    </lineage>
</organism>